<dbReference type="CDD" id="cd05233">
    <property type="entry name" value="SDR_c"/>
    <property type="match status" value="1"/>
</dbReference>
<accession>A0ABV8T6P3</accession>
<evidence type="ECO:0000256" key="1">
    <source>
        <dbReference type="ARBA" id="ARBA00006484"/>
    </source>
</evidence>
<dbReference type="PANTHER" id="PTHR44196:SF1">
    <property type="entry name" value="DEHYDROGENASE_REDUCTASE SDR FAMILY MEMBER 7B"/>
    <property type="match status" value="1"/>
</dbReference>
<name>A0ABV8T6P3_9GAMM</name>
<organism evidence="4 5">
    <name type="scientific">Steroidobacter flavus</name>
    <dbReference type="NCBI Taxonomy" id="1842136"/>
    <lineage>
        <taxon>Bacteria</taxon>
        <taxon>Pseudomonadati</taxon>
        <taxon>Pseudomonadota</taxon>
        <taxon>Gammaproteobacteria</taxon>
        <taxon>Steroidobacterales</taxon>
        <taxon>Steroidobacteraceae</taxon>
        <taxon>Steroidobacter</taxon>
    </lineage>
</organism>
<proteinExistence type="inferred from homology"/>
<dbReference type="InterPro" id="IPR036291">
    <property type="entry name" value="NAD(P)-bd_dom_sf"/>
</dbReference>
<dbReference type="EMBL" id="JBHSDU010000015">
    <property type="protein sequence ID" value="MFC4314064.1"/>
    <property type="molecule type" value="Genomic_DNA"/>
</dbReference>
<dbReference type="NCBIfam" id="NF006565">
    <property type="entry name" value="PRK09072.1"/>
    <property type="match status" value="1"/>
</dbReference>
<evidence type="ECO:0000256" key="3">
    <source>
        <dbReference type="RuleBase" id="RU000363"/>
    </source>
</evidence>
<protein>
    <submittedName>
        <fullName evidence="4">SDR family oxidoreductase</fullName>
    </submittedName>
</protein>
<reference evidence="5" key="1">
    <citation type="journal article" date="2019" name="Int. J. Syst. Evol. Microbiol.">
        <title>The Global Catalogue of Microorganisms (GCM) 10K type strain sequencing project: providing services to taxonomists for standard genome sequencing and annotation.</title>
        <authorList>
            <consortium name="The Broad Institute Genomics Platform"/>
            <consortium name="The Broad Institute Genome Sequencing Center for Infectious Disease"/>
            <person name="Wu L."/>
            <person name="Ma J."/>
        </authorList>
    </citation>
    <scope>NUCLEOTIDE SEQUENCE [LARGE SCALE GENOMIC DNA]</scope>
    <source>
        <strain evidence="5">CGMCC 1.10759</strain>
    </source>
</reference>
<dbReference type="PROSITE" id="PS00061">
    <property type="entry name" value="ADH_SHORT"/>
    <property type="match status" value="1"/>
</dbReference>
<dbReference type="PRINTS" id="PR00081">
    <property type="entry name" value="GDHRDH"/>
</dbReference>
<evidence type="ECO:0000256" key="2">
    <source>
        <dbReference type="ARBA" id="ARBA00023002"/>
    </source>
</evidence>
<comment type="similarity">
    <text evidence="1 3">Belongs to the short-chain dehydrogenases/reductases (SDR) family.</text>
</comment>
<dbReference type="Pfam" id="PF00106">
    <property type="entry name" value="adh_short"/>
    <property type="match status" value="1"/>
</dbReference>
<comment type="caution">
    <text evidence="4">The sequence shown here is derived from an EMBL/GenBank/DDBJ whole genome shotgun (WGS) entry which is preliminary data.</text>
</comment>
<dbReference type="InterPro" id="IPR020904">
    <property type="entry name" value="Sc_DH/Rdtase_CS"/>
</dbReference>
<dbReference type="Proteomes" id="UP001595904">
    <property type="component" value="Unassembled WGS sequence"/>
</dbReference>
<dbReference type="Gene3D" id="3.40.50.720">
    <property type="entry name" value="NAD(P)-binding Rossmann-like Domain"/>
    <property type="match status" value="1"/>
</dbReference>
<keyword evidence="5" id="KW-1185">Reference proteome</keyword>
<dbReference type="RefSeq" id="WP_380604934.1">
    <property type="nucleotide sequence ID" value="NZ_JBHSDU010000015.1"/>
</dbReference>
<dbReference type="InterPro" id="IPR002347">
    <property type="entry name" value="SDR_fam"/>
</dbReference>
<dbReference type="SUPFAM" id="SSF51735">
    <property type="entry name" value="NAD(P)-binding Rossmann-fold domains"/>
    <property type="match status" value="1"/>
</dbReference>
<dbReference type="PRINTS" id="PR00080">
    <property type="entry name" value="SDRFAMILY"/>
</dbReference>
<dbReference type="PANTHER" id="PTHR44196">
    <property type="entry name" value="DEHYDROGENASE/REDUCTASE SDR FAMILY MEMBER 7B"/>
    <property type="match status" value="1"/>
</dbReference>
<gene>
    <name evidence="4" type="ORF">ACFPN2_33635</name>
</gene>
<evidence type="ECO:0000313" key="4">
    <source>
        <dbReference type="EMBL" id="MFC4314064.1"/>
    </source>
</evidence>
<evidence type="ECO:0000313" key="5">
    <source>
        <dbReference type="Proteomes" id="UP001595904"/>
    </source>
</evidence>
<sequence length="284" mass="31095">MDLTDKRILITGAGGGIGRALVSLLLDEGAQVLLTGRDHAALLKVIEHHAERDRAAVFAADLSCGMDRARLCDFALRWRGGVDLLINNAAVNDFNLLTTQSADELDAAVATNLIAPIDLCRRLIPRLELSDDARIVNIGSVLGSIGFAANSVYCATKFGLRGFSESLRRELADTNIRVHYFAPRTTRTAFNNALIDDLNKALGNPADDPAEVARHIVRALRDDEFECILGRRERLLARLNALLPRLVDVALLQKLATIRDFASRSPVRPLPRPAVRSIRMTTTS</sequence>
<keyword evidence="2" id="KW-0560">Oxidoreductase</keyword>